<dbReference type="Proteomes" id="UP000289996">
    <property type="component" value="Unassembled WGS sequence"/>
</dbReference>
<gene>
    <name evidence="1" type="ORF">MUDAN_MDHGFNIF_02423</name>
</gene>
<name>A0A660DWB0_9LACO</name>
<reference evidence="1 2" key="1">
    <citation type="submission" date="2018-11" db="EMBL/GenBank/DDBJ databases">
        <authorList>
            <person name="Wuyts S."/>
        </authorList>
    </citation>
    <scope>NUCLEOTIDE SEQUENCE [LARGE SCALE GENOMIC DNA]</scope>
    <source>
        <strain evidence="1">Lactobacillus mudanjiangensis AMBF249</strain>
    </source>
</reference>
<organism evidence="1 2">
    <name type="scientific">Lactiplantibacillus mudanjiangensis</name>
    <dbReference type="NCBI Taxonomy" id="1296538"/>
    <lineage>
        <taxon>Bacteria</taxon>
        <taxon>Bacillati</taxon>
        <taxon>Bacillota</taxon>
        <taxon>Bacilli</taxon>
        <taxon>Lactobacillales</taxon>
        <taxon>Lactobacillaceae</taxon>
        <taxon>Lactiplantibacillus</taxon>
    </lineage>
</organism>
<dbReference type="EMBL" id="UYIG01000035">
    <property type="protein sequence ID" value="VDG27576.1"/>
    <property type="molecule type" value="Genomic_DNA"/>
</dbReference>
<protein>
    <submittedName>
        <fullName evidence="1">Uncharacterized protein</fullName>
    </submittedName>
</protein>
<sequence length="92" mass="10802">MHLANKLKGLVSVLIIATGLAGGVFASVPAQASTRVQHYRFYDINNITGKQKFYAWHYIYLNKPRYRTTHTNYYSHGWNYARYKVEVIWSWS</sequence>
<accession>A0A660DWB0</accession>
<proteinExistence type="predicted"/>
<keyword evidence="2" id="KW-1185">Reference proteome</keyword>
<evidence type="ECO:0000313" key="1">
    <source>
        <dbReference type="EMBL" id="VDG27576.1"/>
    </source>
</evidence>
<evidence type="ECO:0000313" key="2">
    <source>
        <dbReference type="Proteomes" id="UP000289996"/>
    </source>
</evidence>
<dbReference type="AlphaFoldDB" id="A0A660DWB0"/>
<dbReference type="RefSeq" id="WP_130851441.1">
    <property type="nucleotide sequence ID" value="NZ_UYIG01000035.1"/>
</dbReference>